<proteinExistence type="predicted"/>
<sequence>MQSPRDPHLKAVFHVLRYLKRDPNLGIFLSNSEDYRVRAFCDSDWATCPQSRKSVSEYIVLLGASPISWKSNKESTIALSSNEAEYMSTRKVVGELVWLARLLMSSLYLCLSPYQSSMIAKLPYTLLKT</sequence>
<dbReference type="STRING" id="4097.A0A1S3Z0D2"/>
<reference evidence="1" key="1">
    <citation type="submission" date="2025-08" db="UniProtKB">
        <authorList>
            <consortium name="RefSeq"/>
        </authorList>
    </citation>
    <scope>IDENTIFICATION</scope>
</reference>
<dbReference type="AlphaFoldDB" id="A0A1S3Z0D2"/>
<dbReference type="PANTHER" id="PTHR11439:SF469">
    <property type="entry name" value="REVERSE TRANSCRIPTASE TY1_COPIA-TYPE DOMAIN-CONTAINING PROTEIN"/>
    <property type="match status" value="1"/>
</dbReference>
<gene>
    <name evidence="1" type="primary">LOC107781607</name>
</gene>
<protein>
    <submittedName>
        <fullName evidence="1">Uncharacterized mitochondrial protein AtMg00810-like</fullName>
    </submittedName>
</protein>
<dbReference type="PaxDb" id="4097-A0A1S3Z0D2"/>
<organism evidence="1">
    <name type="scientific">Nicotiana tabacum</name>
    <name type="common">Common tobacco</name>
    <dbReference type="NCBI Taxonomy" id="4097"/>
    <lineage>
        <taxon>Eukaryota</taxon>
        <taxon>Viridiplantae</taxon>
        <taxon>Streptophyta</taxon>
        <taxon>Embryophyta</taxon>
        <taxon>Tracheophyta</taxon>
        <taxon>Spermatophyta</taxon>
        <taxon>Magnoliopsida</taxon>
        <taxon>eudicotyledons</taxon>
        <taxon>Gunneridae</taxon>
        <taxon>Pentapetalae</taxon>
        <taxon>asterids</taxon>
        <taxon>lamiids</taxon>
        <taxon>Solanales</taxon>
        <taxon>Solanaceae</taxon>
        <taxon>Nicotianoideae</taxon>
        <taxon>Nicotianeae</taxon>
        <taxon>Nicotiana</taxon>
    </lineage>
</organism>
<dbReference type="OMA" id="GDCTISW"/>
<name>A0A1S3Z0D2_TOBAC</name>
<dbReference type="PANTHER" id="PTHR11439">
    <property type="entry name" value="GAG-POL-RELATED RETROTRANSPOSON"/>
    <property type="match status" value="1"/>
</dbReference>
<dbReference type="OrthoDB" id="443140at2759"/>
<dbReference type="CDD" id="cd09272">
    <property type="entry name" value="RNase_HI_RT_Ty1"/>
    <property type="match status" value="1"/>
</dbReference>
<dbReference type="KEGG" id="nta:107781607"/>
<evidence type="ECO:0000313" key="1">
    <source>
        <dbReference type="RefSeq" id="XP_016457828.1"/>
    </source>
</evidence>
<dbReference type="RefSeq" id="XP_016457828.1">
    <property type="nucleotide sequence ID" value="XM_016602342.1"/>
</dbReference>
<accession>A0A1S3Z0D2</accession>